<name>A0ABD2NWS1_9CUCU</name>
<dbReference type="AlphaFoldDB" id="A0ABD2NWS1"/>
<organism evidence="3 4">
    <name type="scientific">Cryptolaemus montrouzieri</name>
    <dbReference type="NCBI Taxonomy" id="559131"/>
    <lineage>
        <taxon>Eukaryota</taxon>
        <taxon>Metazoa</taxon>
        <taxon>Ecdysozoa</taxon>
        <taxon>Arthropoda</taxon>
        <taxon>Hexapoda</taxon>
        <taxon>Insecta</taxon>
        <taxon>Pterygota</taxon>
        <taxon>Neoptera</taxon>
        <taxon>Endopterygota</taxon>
        <taxon>Coleoptera</taxon>
        <taxon>Polyphaga</taxon>
        <taxon>Cucujiformia</taxon>
        <taxon>Coccinelloidea</taxon>
        <taxon>Coccinellidae</taxon>
        <taxon>Scymninae</taxon>
        <taxon>Scymnini</taxon>
        <taxon>Cryptolaemus</taxon>
    </lineage>
</organism>
<keyword evidence="2" id="KW-0732">Signal</keyword>
<evidence type="ECO:0000256" key="2">
    <source>
        <dbReference type="SAM" id="SignalP"/>
    </source>
</evidence>
<dbReference type="Proteomes" id="UP001516400">
    <property type="component" value="Unassembled WGS sequence"/>
</dbReference>
<comment type="caution">
    <text evidence="3">The sequence shown here is derived from an EMBL/GenBank/DDBJ whole genome shotgun (WGS) entry which is preliminary data.</text>
</comment>
<dbReference type="InterPro" id="IPR029058">
    <property type="entry name" value="AB_hydrolase_fold"/>
</dbReference>
<protein>
    <submittedName>
        <fullName evidence="3">Uncharacterized protein</fullName>
    </submittedName>
</protein>
<dbReference type="Gene3D" id="3.40.50.1820">
    <property type="entry name" value="alpha/beta hydrolase"/>
    <property type="match status" value="1"/>
</dbReference>
<evidence type="ECO:0000256" key="1">
    <source>
        <dbReference type="SAM" id="MobiDB-lite"/>
    </source>
</evidence>
<evidence type="ECO:0000313" key="3">
    <source>
        <dbReference type="EMBL" id="KAL3283183.1"/>
    </source>
</evidence>
<feature type="signal peptide" evidence="2">
    <location>
        <begin position="1"/>
        <end position="25"/>
    </location>
</feature>
<proteinExistence type="predicted"/>
<accession>A0ABD2NWS1</accession>
<sequence length="117" mass="13364">TPSETMTTPWVACFLVIFALPPCIPQPHRSRHHLPEPHAEAYHMARDPFDPHRDSEEFRRDAPDDKRDFSHKDNQGEEPLVIQTKKGKVRGLTLTAATGKKIDAWMGIPYAQNPQEI</sequence>
<keyword evidence="4" id="KW-1185">Reference proteome</keyword>
<evidence type="ECO:0000313" key="4">
    <source>
        <dbReference type="Proteomes" id="UP001516400"/>
    </source>
</evidence>
<feature type="compositionally biased region" description="Basic and acidic residues" evidence="1">
    <location>
        <begin position="33"/>
        <end position="75"/>
    </location>
</feature>
<gene>
    <name evidence="3" type="ORF">HHI36_006335</name>
</gene>
<dbReference type="EMBL" id="JABFTP020000144">
    <property type="protein sequence ID" value="KAL3283183.1"/>
    <property type="molecule type" value="Genomic_DNA"/>
</dbReference>
<reference evidence="3 4" key="1">
    <citation type="journal article" date="2021" name="BMC Biol.">
        <title>Horizontally acquired antibacterial genes associated with adaptive radiation of ladybird beetles.</title>
        <authorList>
            <person name="Li H.S."/>
            <person name="Tang X.F."/>
            <person name="Huang Y.H."/>
            <person name="Xu Z.Y."/>
            <person name="Chen M.L."/>
            <person name="Du X.Y."/>
            <person name="Qiu B.Y."/>
            <person name="Chen P.T."/>
            <person name="Zhang W."/>
            <person name="Slipinski A."/>
            <person name="Escalona H.E."/>
            <person name="Waterhouse R.M."/>
            <person name="Zwick A."/>
            <person name="Pang H."/>
        </authorList>
    </citation>
    <scope>NUCLEOTIDE SEQUENCE [LARGE SCALE GENOMIC DNA]</scope>
    <source>
        <strain evidence="3">SYSU2018</strain>
    </source>
</reference>
<feature type="chain" id="PRO_5044865630" evidence="2">
    <location>
        <begin position="26"/>
        <end position="117"/>
    </location>
</feature>
<feature type="region of interest" description="Disordered" evidence="1">
    <location>
        <begin position="26"/>
        <end position="79"/>
    </location>
</feature>
<feature type="non-terminal residue" evidence="3">
    <location>
        <position position="1"/>
    </location>
</feature>
<dbReference type="SUPFAM" id="SSF53474">
    <property type="entry name" value="alpha/beta-Hydrolases"/>
    <property type="match status" value="1"/>
</dbReference>